<protein>
    <submittedName>
        <fullName evidence="1">Uncharacterized protein</fullName>
    </submittedName>
</protein>
<comment type="caution">
    <text evidence="1">The sequence shown here is derived from an EMBL/GenBank/DDBJ whole genome shotgun (WGS) entry which is preliminary data.</text>
</comment>
<accession>A0AAE3KAJ2</accession>
<evidence type="ECO:0000313" key="2">
    <source>
        <dbReference type="Proteomes" id="UP001205843"/>
    </source>
</evidence>
<keyword evidence="2" id="KW-1185">Reference proteome</keyword>
<organism evidence="1 2">
    <name type="scientific">Natronocella acetinitrilica</name>
    <dbReference type="NCBI Taxonomy" id="414046"/>
    <lineage>
        <taxon>Bacteria</taxon>
        <taxon>Pseudomonadati</taxon>
        <taxon>Pseudomonadota</taxon>
        <taxon>Gammaproteobacteria</taxon>
        <taxon>Chromatiales</taxon>
        <taxon>Ectothiorhodospiraceae</taxon>
        <taxon>Natronocella</taxon>
    </lineage>
</organism>
<name>A0AAE3KAJ2_9GAMM</name>
<reference evidence="1" key="1">
    <citation type="submission" date="2022-03" db="EMBL/GenBank/DDBJ databases">
        <title>Genomic Encyclopedia of Type Strains, Phase III (KMG-III): the genomes of soil and plant-associated and newly described type strains.</title>
        <authorList>
            <person name="Whitman W."/>
        </authorList>
    </citation>
    <scope>NUCLEOTIDE SEQUENCE</scope>
    <source>
        <strain evidence="1">ANL 6-2</strain>
    </source>
</reference>
<dbReference type="Proteomes" id="UP001205843">
    <property type="component" value="Unassembled WGS sequence"/>
</dbReference>
<proteinExistence type="predicted"/>
<dbReference type="AlphaFoldDB" id="A0AAE3KAJ2"/>
<gene>
    <name evidence="1" type="ORF">J2T57_001492</name>
</gene>
<dbReference type="EMBL" id="JALJXV010000003">
    <property type="protein sequence ID" value="MCP1674390.1"/>
    <property type="molecule type" value="Genomic_DNA"/>
</dbReference>
<sequence length="154" mass="17106">MTDPVFPDRIDPVRTVEGKRALKALADDVLEAVGEQMLAAGEAGHYRIGNIDFGEHMTGRFITLWHPDNKGLGVLAAIETSEPDGLGDKVTCYLQHRFAKPSLVRAEPDKRHILVHIAGSARFLDKPSVEAIRTEARRMLERHPRMDLESTCAP</sequence>
<dbReference type="RefSeq" id="WP_253476351.1">
    <property type="nucleotide sequence ID" value="NZ_JALJXV010000003.1"/>
</dbReference>
<evidence type="ECO:0000313" key="1">
    <source>
        <dbReference type="EMBL" id="MCP1674390.1"/>
    </source>
</evidence>